<evidence type="ECO:0000256" key="2">
    <source>
        <dbReference type="ARBA" id="ARBA00022614"/>
    </source>
</evidence>
<dbReference type="Pfam" id="PF18052">
    <property type="entry name" value="Rx_N"/>
    <property type="match status" value="1"/>
</dbReference>
<sequence length="1465" mass="165205">MRTIDSHGLIWVSETQEYSQERARACCKAMAEIAGILASAVGSQIAGKLGELATEEATLQWQFKEDVEDMAEKMKDLEALLHDADERSRRGGSDGQVGRWLTKFKSLAYDVEDVLDELDSADLIKESQSKLKQFFSGNNQLLQRMTIAHNMKNIREETDKLEKLGHTLNLVPHEAHAERSRSNGSSAAITNEGVKTEMVGRDTEKEKIISLLFKNEGIEDISIIPIVGPGGQGKTTLAESVIADKRAGVFDIQAWVHVSKEFDLPRIGRAIIKSINSSVNIDICNMHVIQENLMKELAGRRYLIVLDDLWEEDGKKLVDLQQMLQHGGSGSRIIVTTRNQRVVDKLHTGFLENQRKICTVAESDQIKLGILSRDVCWKMMKQRAVGPDDDQTGLEKIGMQIVDKCGGLPLVVNALGQVMSEIRTVKAWEDIRDTKIYLGPTDQKDTLECLMLSYYHMKLDFKMCFTYLAVFPKGYIMNSGHLIQQWKALGYIHGTKDGQRCINYLLGMSFLHISGSSLVRHLNDMASQDLSMHDLVHDLASLIIANESLVLDCTDKRKWKKTRYCRHAQLINCKNKCKVFKDLPSKIRSLHFRDSGNVQLKAKAFSQSKYIRVLDLSGCSVEGQPTPSSIVLPTSIQQLKLLRYLDVTGLPITSLPNTFHTLRNMQTLILSNCSLETLPENISRFKKLCYLDLSSNINLKKLPTSLGELSDLSFLNISGCFLLQELPESICELANLWHLDMSKCCALEKLPDKFGSLHKLIFLNLSYCCKLTKLPTNVSLESLEHMNLSSCHELENLPEVFGNLSKLCYLNLSGCYKIGMLPESFCQLEYLKDLDVSDCHNLTELPSCFGNLSELESLNLTSCPKLQRLPESFHKLIKLKHLNLSHCTSLKRLPSLFADLNLQILDISCAALEDLPDSICYMTSLTQLLVMSGHPKVVEKAKAVRKSLNFPGIVLHTVHEMDSERFSSILDLAQLTCNELSILHLENVKHPDDGKRANLRDKSELQLLGLSWDLKGHDLPEMENDAQEGKCVLESLVPPRTLENFVLDGYMSKEFPNWMSHISYYLPSLTYLSLSDLGTCENLPPFGQLPNLRSICMHNIPNIKKIGHEFYGEGGTCRKLREIKLESMENLEEWWTTTSGEESENFCIPDILKLQLKDCPKLKFLPYPPRSMRWLLDNSDEVLPEHGFGSLSSAIFPFAMKIENCNFSPAEWDRLQHLSTLVWLQVSSCRVSRGLTDVIGCFSSLRGLKLSFLKDLETLPEWLGHFKSLEVVHIHDCCKVTFLPETMKNLTTLKHLILGTCQVLNALPEWLGHLTSLETIIIAECGSLATCLPESMKNLIALKKLMLSGCKEVEILPEWLGQLLSLREIYFSRNPKVTSLPESIQNLTALMELRIRNCPRLISRCQGEDAYKISHIPTVILDNKRYMGGIGERSFGEHSFGLSCLISPSRPLNSFVLDRFAHQAS</sequence>
<dbReference type="Pfam" id="PF00931">
    <property type="entry name" value="NB-ARC"/>
    <property type="match status" value="1"/>
</dbReference>
<dbReference type="Gene3D" id="3.80.10.10">
    <property type="entry name" value="Ribonuclease Inhibitor"/>
    <property type="match status" value="5"/>
</dbReference>
<dbReference type="Gene3D" id="1.10.8.430">
    <property type="entry name" value="Helical domain of apoptotic protease-activating factors"/>
    <property type="match status" value="1"/>
</dbReference>
<dbReference type="EnsemblPlants" id="HORVU.MOREX.r3.3HG0316230.1">
    <property type="protein sequence ID" value="HORVU.MOREX.r3.3HG0316230.1"/>
    <property type="gene ID" value="HORVU.MOREX.r3.3HG0316230"/>
</dbReference>
<proteinExistence type="inferred from homology"/>
<comment type="similarity">
    <text evidence="1">Belongs to the disease resistance NB-LRR family.</text>
</comment>
<keyword evidence="2" id="KW-0433">Leucine-rich repeat</keyword>
<evidence type="ECO:0000259" key="11">
    <source>
        <dbReference type="Pfam" id="PF23598"/>
    </source>
</evidence>
<dbReference type="InterPro" id="IPR058922">
    <property type="entry name" value="WHD_DRP"/>
</dbReference>
<dbReference type="GO" id="GO:0005524">
    <property type="term" value="F:ATP binding"/>
    <property type="evidence" value="ECO:0007669"/>
    <property type="project" value="UniProtKB-KW"/>
</dbReference>
<dbReference type="GO" id="GO:0006952">
    <property type="term" value="P:defense response"/>
    <property type="evidence" value="ECO:0007669"/>
    <property type="project" value="UniProtKB-KW"/>
</dbReference>
<evidence type="ECO:0000256" key="4">
    <source>
        <dbReference type="ARBA" id="ARBA00022741"/>
    </source>
</evidence>
<dbReference type="InterPro" id="IPR042197">
    <property type="entry name" value="Apaf_helical"/>
</dbReference>
<keyword evidence="4" id="KW-0547">Nucleotide-binding</keyword>
<dbReference type="SMR" id="A0A8I6XBF4"/>
<dbReference type="InterPro" id="IPR001611">
    <property type="entry name" value="Leu-rich_rpt"/>
</dbReference>
<organism evidence="13 14">
    <name type="scientific">Hordeum vulgare subsp. vulgare</name>
    <name type="common">Domesticated barley</name>
    <dbReference type="NCBI Taxonomy" id="112509"/>
    <lineage>
        <taxon>Eukaryota</taxon>
        <taxon>Viridiplantae</taxon>
        <taxon>Streptophyta</taxon>
        <taxon>Embryophyta</taxon>
        <taxon>Tracheophyta</taxon>
        <taxon>Spermatophyta</taxon>
        <taxon>Magnoliopsida</taxon>
        <taxon>Liliopsida</taxon>
        <taxon>Poales</taxon>
        <taxon>Poaceae</taxon>
        <taxon>BOP clade</taxon>
        <taxon>Pooideae</taxon>
        <taxon>Triticodae</taxon>
        <taxon>Triticeae</taxon>
        <taxon>Hordeinae</taxon>
        <taxon>Hordeum</taxon>
    </lineage>
</organism>
<protein>
    <submittedName>
        <fullName evidence="13">Uncharacterized protein</fullName>
    </submittedName>
</protein>
<dbReference type="Pfam" id="PF23559">
    <property type="entry name" value="WHD_DRP"/>
    <property type="match status" value="1"/>
</dbReference>
<dbReference type="Gramene" id="HORVU.MOREX.r2.3HG0264030.1">
    <property type="protein sequence ID" value="HORVU.MOREX.r2.3HG0264030.1"/>
    <property type="gene ID" value="HORVU.MOREX.r2.3HG0264030"/>
</dbReference>
<evidence type="ECO:0000256" key="5">
    <source>
        <dbReference type="ARBA" id="ARBA00022821"/>
    </source>
</evidence>
<dbReference type="InterPro" id="IPR002182">
    <property type="entry name" value="NB-ARC"/>
</dbReference>
<reference evidence="13" key="2">
    <citation type="submission" date="2020-10" db="EMBL/GenBank/DDBJ databases">
        <authorList>
            <person name="Scholz U."/>
            <person name="Mascher M."/>
            <person name="Fiebig A."/>
        </authorList>
    </citation>
    <scope>NUCLEOTIDE SEQUENCE [LARGE SCALE GENOMIC DNA]</scope>
    <source>
        <strain evidence="13">cv. Morex</strain>
    </source>
</reference>
<feature type="domain" description="Disease resistance R13L4/SHOC-2-like LRR" evidence="11">
    <location>
        <begin position="586"/>
        <end position="717"/>
    </location>
</feature>
<reference evidence="14" key="1">
    <citation type="journal article" date="2012" name="Nature">
        <title>A physical, genetic and functional sequence assembly of the barley genome.</title>
        <authorList>
            <consortium name="The International Barley Genome Sequencing Consortium"/>
            <person name="Mayer K.F."/>
            <person name="Waugh R."/>
            <person name="Brown J.W."/>
            <person name="Schulman A."/>
            <person name="Langridge P."/>
            <person name="Platzer M."/>
            <person name="Fincher G.B."/>
            <person name="Muehlbauer G.J."/>
            <person name="Sato K."/>
            <person name="Close T.J."/>
            <person name="Wise R.P."/>
            <person name="Stein N."/>
        </authorList>
    </citation>
    <scope>NUCLEOTIDE SEQUENCE [LARGE SCALE GENOMIC DNA]</scope>
    <source>
        <strain evidence="14">cv. Morex</strain>
    </source>
</reference>
<dbReference type="Gene3D" id="1.10.10.10">
    <property type="entry name" value="Winged helix-like DNA-binding domain superfamily/Winged helix DNA-binding domain"/>
    <property type="match status" value="1"/>
</dbReference>
<feature type="domain" description="Disease resistance protein winged helix" evidence="10">
    <location>
        <begin position="470"/>
        <end position="540"/>
    </location>
</feature>
<evidence type="ECO:0000313" key="13">
    <source>
        <dbReference type="EnsemblPlants" id="HORVU.MOREX.r3.3HG0316230.1"/>
    </source>
</evidence>
<dbReference type="InterPro" id="IPR056789">
    <property type="entry name" value="LRR_R13L1-DRL21"/>
</dbReference>
<evidence type="ECO:0000259" key="12">
    <source>
        <dbReference type="Pfam" id="PF25019"/>
    </source>
</evidence>
<keyword evidence="7" id="KW-0175">Coiled coil</keyword>
<evidence type="ECO:0000256" key="3">
    <source>
        <dbReference type="ARBA" id="ARBA00022737"/>
    </source>
</evidence>
<feature type="domain" description="NB-ARC" evidence="8">
    <location>
        <begin position="202"/>
        <end position="383"/>
    </location>
</feature>
<dbReference type="InterPro" id="IPR041118">
    <property type="entry name" value="Rx_N"/>
</dbReference>
<dbReference type="SUPFAM" id="SSF52058">
    <property type="entry name" value="L domain-like"/>
    <property type="match status" value="3"/>
</dbReference>
<dbReference type="Gene3D" id="1.20.5.4130">
    <property type="match status" value="1"/>
</dbReference>
<keyword evidence="6" id="KW-0067">ATP-binding</keyword>
<dbReference type="PANTHER" id="PTHR36766">
    <property type="entry name" value="PLANT BROAD-SPECTRUM MILDEW RESISTANCE PROTEIN RPW8"/>
    <property type="match status" value="1"/>
</dbReference>
<dbReference type="Proteomes" id="UP000011116">
    <property type="component" value="Chromosome 3H"/>
</dbReference>
<dbReference type="InterPro" id="IPR036388">
    <property type="entry name" value="WH-like_DNA-bd_sf"/>
</dbReference>
<dbReference type="InterPro" id="IPR027417">
    <property type="entry name" value="P-loop_NTPase"/>
</dbReference>
<dbReference type="SUPFAM" id="SSF52540">
    <property type="entry name" value="P-loop containing nucleoside triphosphate hydrolases"/>
    <property type="match status" value="1"/>
</dbReference>
<accession>A0A8I6XBF4</accession>
<dbReference type="PANTHER" id="PTHR36766:SF40">
    <property type="entry name" value="DISEASE RESISTANCE PROTEIN RGA3"/>
    <property type="match status" value="1"/>
</dbReference>
<feature type="domain" description="R13L1/DRL21-like LRR repeat region" evidence="12">
    <location>
        <begin position="972"/>
        <end position="1099"/>
    </location>
</feature>
<dbReference type="Gene3D" id="3.40.50.300">
    <property type="entry name" value="P-loop containing nucleotide triphosphate hydrolases"/>
    <property type="match status" value="1"/>
</dbReference>
<evidence type="ECO:0000256" key="7">
    <source>
        <dbReference type="ARBA" id="ARBA00023054"/>
    </source>
</evidence>
<evidence type="ECO:0000259" key="8">
    <source>
        <dbReference type="Pfam" id="PF00931"/>
    </source>
</evidence>
<keyword evidence="5" id="KW-0611">Plant defense</keyword>
<feature type="domain" description="Disease resistance N-terminal" evidence="9">
    <location>
        <begin position="45"/>
        <end position="134"/>
    </location>
</feature>
<keyword evidence="3" id="KW-0677">Repeat</keyword>
<name>A0A8I6XBF4_HORVV</name>
<dbReference type="GO" id="GO:0043531">
    <property type="term" value="F:ADP binding"/>
    <property type="evidence" value="ECO:0007669"/>
    <property type="project" value="InterPro"/>
</dbReference>
<dbReference type="GO" id="GO:0051707">
    <property type="term" value="P:response to other organism"/>
    <property type="evidence" value="ECO:0007669"/>
    <property type="project" value="UniProtKB-ARBA"/>
</dbReference>
<dbReference type="PRINTS" id="PR00364">
    <property type="entry name" value="DISEASERSIST"/>
</dbReference>
<dbReference type="Pfam" id="PF00560">
    <property type="entry name" value="LRR_1"/>
    <property type="match status" value="2"/>
</dbReference>
<evidence type="ECO:0000313" key="14">
    <source>
        <dbReference type="Proteomes" id="UP000011116"/>
    </source>
</evidence>
<evidence type="ECO:0000259" key="9">
    <source>
        <dbReference type="Pfam" id="PF18052"/>
    </source>
</evidence>
<evidence type="ECO:0000256" key="6">
    <source>
        <dbReference type="ARBA" id="ARBA00022840"/>
    </source>
</evidence>
<dbReference type="InterPro" id="IPR003591">
    <property type="entry name" value="Leu-rich_rpt_typical-subtyp"/>
</dbReference>
<dbReference type="Gramene" id="HORVU.MOREX.r3.3HG0316230.1">
    <property type="protein sequence ID" value="HORVU.MOREX.r3.3HG0316230.1"/>
    <property type="gene ID" value="HORVU.MOREX.r3.3HG0316230"/>
</dbReference>
<dbReference type="InterPro" id="IPR055414">
    <property type="entry name" value="LRR_R13L4/SHOC2-like"/>
</dbReference>
<keyword evidence="14" id="KW-1185">Reference proteome</keyword>
<reference evidence="13" key="3">
    <citation type="submission" date="2022-01" db="UniProtKB">
        <authorList>
            <consortium name="EnsemblPlants"/>
        </authorList>
    </citation>
    <scope>IDENTIFICATION</scope>
    <source>
        <strain evidence="13">subsp. vulgare</strain>
    </source>
</reference>
<dbReference type="SMART" id="SM00369">
    <property type="entry name" value="LRR_TYP"/>
    <property type="match status" value="6"/>
</dbReference>
<dbReference type="InterPro" id="IPR032675">
    <property type="entry name" value="LRR_dom_sf"/>
</dbReference>
<evidence type="ECO:0000259" key="10">
    <source>
        <dbReference type="Pfam" id="PF23559"/>
    </source>
</evidence>
<dbReference type="Pfam" id="PF25019">
    <property type="entry name" value="LRR_R13L1-DRL21"/>
    <property type="match status" value="1"/>
</dbReference>
<evidence type="ECO:0000256" key="1">
    <source>
        <dbReference type="ARBA" id="ARBA00008894"/>
    </source>
</evidence>
<dbReference type="Pfam" id="PF23598">
    <property type="entry name" value="LRR_14"/>
    <property type="match status" value="1"/>
</dbReference>